<evidence type="ECO:0000259" key="2">
    <source>
        <dbReference type="Pfam" id="PF05627"/>
    </source>
</evidence>
<protein>
    <recommendedName>
        <fullName evidence="2">RIN4 pathogenic type III effector avirulence factor Avr cleavage site domain-containing protein</fullName>
    </recommendedName>
</protein>
<dbReference type="OrthoDB" id="1109067at2759"/>
<evidence type="ECO:0000256" key="1">
    <source>
        <dbReference type="SAM" id="MobiDB-lite"/>
    </source>
</evidence>
<name>A0A9D4ZHI3_ADICA</name>
<dbReference type="AlphaFoldDB" id="A0A9D4ZHI3"/>
<dbReference type="Pfam" id="PF05627">
    <property type="entry name" value="AvrRpt-cleavage"/>
    <property type="match status" value="1"/>
</dbReference>
<organism evidence="3 4">
    <name type="scientific">Adiantum capillus-veneris</name>
    <name type="common">Maidenhair fern</name>
    <dbReference type="NCBI Taxonomy" id="13818"/>
    <lineage>
        <taxon>Eukaryota</taxon>
        <taxon>Viridiplantae</taxon>
        <taxon>Streptophyta</taxon>
        <taxon>Embryophyta</taxon>
        <taxon>Tracheophyta</taxon>
        <taxon>Polypodiopsida</taxon>
        <taxon>Polypodiidae</taxon>
        <taxon>Polypodiales</taxon>
        <taxon>Pteridineae</taxon>
        <taxon>Pteridaceae</taxon>
        <taxon>Vittarioideae</taxon>
        <taxon>Adiantum</taxon>
    </lineage>
</organism>
<feature type="region of interest" description="Disordered" evidence="1">
    <location>
        <begin position="179"/>
        <end position="212"/>
    </location>
</feature>
<dbReference type="EMBL" id="JABFUD020000009">
    <property type="protein sequence ID" value="KAI5075758.1"/>
    <property type="molecule type" value="Genomic_DNA"/>
</dbReference>
<feature type="region of interest" description="Disordered" evidence="1">
    <location>
        <begin position="13"/>
        <end position="161"/>
    </location>
</feature>
<feature type="compositionally biased region" description="Polar residues" evidence="1">
    <location>
        <begin position="36"/>
        <end position="45"/>
    </location>
</feature>
<dbReference type="PANTHER" id="PTHR33159">
    <property type="entry name" value="RPM1-INTERACTING PROTEIN 4 (RIN4) FAMILY PROTEIN"/>
    <property type="match status" value="1"/>
</dbReference>
<comment type="caution">
    <text evidence="3">The sequence shown here is derived from an EMBL/GenBank/DDBJ whole genome shotgun (WGS) entry which is preliminary data.</text>
</comment>
<gene>
    <name evidence="3" type="ORF">GOP47_0009834</name>
</gene>
<feature type="compositionally biased region" description="Polar residues" evidence="1">
    <location>
        <begin position="68"/>
        <end position="79"/>
    </location>
</feature>
<evidence type="ECO:0000313" key="3">
    <source>
        <dbReference type="EMBL" id="KAI5075758.1"/>
    </source>
</evidence>
<dbReference type="InterPro" id="IPR040387">
    <property type="entry name" value="RIN4/NOI4"/>
</dbReference>
<sequence>MPYTVVFDNARAGKGGKIINPNDPMENEAFFGKGSDVNSVNSGASLESIPRPPPRHQRRASREDSEFGLSNQAGHGRNSSRGDEDAFYQTENGANYDRASVGSGVSPMHPQAYGGRLGRKPGSASPAVDRKSDGGAPGTPSRNRPERYAAPLPKFGDWDVNNPSAGEGFTVIFDKARDEKKTGAALRIQDSPLRPEQDASKTQPGSHESSNWFCRCFHPSAA</sequence>
<dbReference type="InterPro" id="IPR008700">
    <property type="entry name" value="TypeIII_avirulence_cleave"/>
</dbReference>
<keyword evidence="4" id="KW-1185">Reference proteome</keyword>
<accession>A0A9D4ZHI3</accession>
<feature type="compositionally biased region" description="Polar residues" evidence="1">
    <location>
        <begin position="200"/>
        <end position="212"/>
    </location>
</feature>
<feature type="domain" description="RIN4 pathogenic type III effector avirulence factor Avr cleavage site" evidence="2">
    <location>
        <begin position="150"/>
        <end position="181"/>
    </location>
</feature>
<dbReference type="PANTHER" id="PTHR33159:SF101">
    <property type="entry name" value="OS04G0379600 PROTEIN"/>
    <property type="match status" value="1"/>
</dbReference>
<proteinExistence type="predicted"/>
<evidence type="ECO:0000313" key="4">
    <source>
        <dbReference type="Proteomes" id="UP000886520"/>
    </source>
</evidence>
<dbReference type="Proteomes" id="UP000886520">
    <property type="component" value="Chromosome 9"/>
</dbReference>
<reference evidence="3" key="1">
    <citation type="submission" date="2021-01" db="EMBL/GenBank/DDBJ databases">
        <title>Adiantum capillus-veneris genome.</title>
        <authorList>
            <person name="Fang Y."/>
            <person name="Liao Q."/>
        </authorList>
    </citation>
    <scope>NUCLEOTIDE SEQUENCE</scope>
    <source>
        <strain evidence="3">H3</strain>
        <tissue evidence="3">Leaf</tissue>
    </source>
</reference>